<gene>
    <name evidence="1" type="ORF">E2562_027657</name>
</gene>
<organism evidence="1 2">
    <name type="scientific">Oryza meyeriana var. granulata</name>
    <dbReference type="NCBI Taxonomy" id="110450"/>
    <lineage>
        <taxon>Eukaryota</taxon>
        <taxon>Viridiplantae</taxon>
        <taxon>Streptophyta</taxon>
        <taxon>Embryophyta</taxon>
        <taxon>Tracheophyta</taxon>
        <taxon>Spermatophyta</taxon>
        <taxon>Magnoliopsida</taxon>
        <taxon>Liliopsida</taxon>
        <taxon>Poales</taxon>
        <taxon>Poaceae</taxon>
        <taxon>BOP clade</taxon>
        <taxon>Oryzoideae</taxon>
        <taxon>Oryzeae</taxon>
        <taxon>Oryzinae</taxon>
        <taxon>Oryza</taxon>
        <taxon>Oryza meyeriana</taxon>
    </lineage>
</organism>
<evidence type="ECO:0000313" key="1">
    <source>
        <dbReference type="EMBL" id="KAF0919027.1"/>
    </source>
</evidence>
<dbReference type="EMBL" id="SPHZ02000005">
    <property type="protein sequence ID" value="KAF0919027.1"/>
    <property type="molecule type" value="Genomic_DNA"/>
</dbReference>
<proteinExistence type="predicted"/>
<protein>
    <submittedName>
        <fullName evidence="1">Uncharacterized protein</fullName>
    </submittedName>
</protein>
<keyword evidence="2" id="KW-1185">Reference proteome</keyword>
<sequence>MLSDRPHLPLVFNNAESSWNPCRLAPGPTAVLVASSGSLVLYHAPDTGALVVANPLTGATRALPAPQPP</sequence>
<comment type="caution">
    <text evidence="1">The sequence shown here is derived from an EMBL/GenBank/DDBJ whole genome shotgun (WGS) entry which is preliminary data.</text>
</comment>
<accession>A0A6G1E2T7</accession>
<dbReference type="AlphaFoldDB" id="A0A6G1E2T7"/>
<name>A0A6G1E2T7_9ORYZ</name>
<dbReference type="OrthoDB" id="2095648at2759"/>
<reference evidence="1 2" key="1">
    <citation type="submission" date="2019-11" db="EMBL/GenBank/DDBJ databases">
        <title>Whole genome sequence of Oryza granulata.</title>
        <authorList>
            <person name="Li W."/>
        </authorList>
    </citation>
    <scope>NUCLEOTIDE SEQUENCE [LARGE SCALE GENOMIC DNA]</scope>
    <source>
        <strain evidence="2">cv. Menghai</strain>
        <tissue evidence="1">Leaf</tissue>
    </source>
</reference>
<dbReference type="Proteomes" id="UP000479710">
    <property type="component" value="Unassembled WGS sequence"/>
</dbReference>
<evidence type="ECO:0000313" key="2">
    <source>
        <dbReference type="Proteomes" id="UP000479710"/>
    </source>
</evidence>